<dbReference type="EMBL" id="GL380079">
    <property type="protein sequence ID" value="EGT45419.1"/>
    <property type="molecule type" value="Genomic_DNA"/>
</dbReference>
<dbReference type="Proteomes" id="UP000008068">
    <property type="component" value="Unassembled WGS sequence"/>
</dbReference>
<protein>
    <submittedName>
        <fullName evidence="1">Uncharacterized protein</fullName>
    </submittedName>
</protein>
<organism evidence="2">
    <name type="scientific">Caenorhabditis brenneri</name>
    <name type="common">Nematode worm</name>
    <dbReference type="NCBI Taxonomy" id="135651"/>
    <lineage>
        <taxon>Eukaryota</taxon>
        <taxon>Metazoa</taxon>
        <taxon>Ecdysozoa</taxon>
        <taxon>Nematoda</taxon>
        <taxon>Chromadorea</taxon>
        <taxon>Rhabditida</taxon>
        <taxon>Rhabditina</taxon>
        <taxon>Rhabditomorpha</taxon>
        <taxon>Rhabditoidea</taxon>
        <taxon>Rhabditidae</taxon>
        <taxon>Peloderinae</taxon>
        <taxon>Caenorhabditis</taxon>
    </lineage>
</organism>
<dbReference type="OrthoDB" id="2018427at2759"/>
<dbReference type="STRING" id="135651.G0P5D6"/>
<dbReference type="InParanoid" id="G0P5D6"/>
<evidence type="ECO:0000313" key="1">
    <source>
        <dbReference type="EMBL" id="EGT45419.1"/>
    </source>
</evidence>
<reference evidence="2" key="1">
    <citation type="submission" date="2011-07" db="EMBL/GenBank/DDBJ databases">
        <authorList>
            <consortium name="Caenorhabditis brenneri Sequencing and Analysis Consortium"/>
            <person name="Wilson R.K."/>
        </authorList>
    </citation>
    <scope>NUCLEOTIDE SEQUENCE [LARGE SCALE GENOMIC DNA]</scope>
    <source>
        <strain evidence="2">PB2801</strain>
    </source>
</reference>
<dbReference type="eggNOG" id="KOG0161">
    <property type="taxonomic scope" value="Eukaryota"/>
</dbReference>
<dbReference type="AlphaFoldDB" id="G0P5D6"/>
<gene>
    <name evidence="1" type="ORF">CAEBREN_09385</name>
</gene>
<sequence>MSLYRSPSAALLKSPSQAAFAGAGFGSMSVADLGSLTRLENLNSNFLSSKVRSFLSKPKLRFSKN</sequence>
<name>G0P5D6_CAEBE</name>
<accession>G0P5D6</accession>
<dbReference type="HOGENOM" id="CLU_2851751_0_0_1"/>
<evidence type="ECO:0000313" key="2">
    <source>
        <dbReference type="Proteomes" id="UP000008068"/>
    </source>
</evidence>
<keyword evidence="2" id="KW-1185">Reference proteome</keyword>
<proteinExistence type="predicted"/>